<evidence type="ECO:0000313" key="1">
    <source>
        <dbReference type="EMBL" id="KKN85125.1"/>
    </source>
</evidence>
<accession>A0A0F9TVS0</accession>
<gene>
    <name evidence="1" type="ORF">LCGC14_0282940</name>
</gene>
<proteinExistence type="predicted"/>
<comment type="caution">
    <text evidence="1">The sequence shown here is derived from an EMBL/GenBank/DDBJ whole genome shotgun (WGS) entry which is preliminary data.</text>
</comment>
<reference evidence="1" key="1">
    <citation type="journal article" date="2015" name="Nature">
        <title>Complex archaea that bridge the gap between prokaryotes and eukaryotes.</title>
        <authorList>
            <person name="Spang A."/>
            <person name="Saw J.H."/>
            <person name="Jorgensen S.L."/>
            <person name="Zaremba-Niedzwiedzka K."/>
            <person name="Martijn J."/>
            <person name="Lind A.E."/>
            <person name="van Eijk R."/>
            <person name="Schleper C."/>
            <person name="Guy L."/>
            <person name="Ettema T.J."/>
        </authorList>
    </citation>
    <scope>NUCLEOTIDE SEQUENCE</scope>
</reference>
<protein>
    <submittedName>
        <fullName evidence="1">Uncharacterized protein</fullName>
    </submittedName>
</protein>
<name>A0A0F9TVS0_9ZZZZ</name>
<organism evidence="1">
    <name type="scientific">marine sediment metagenome</name>
    <dbReference type="NCBI Taxonomy" id="412755"/>
    <lineage>
        <taxon>unclassified sequences</taxon>
        <taxon>metagenomes</taxon>
        <taxon>ecological metagenomes</taxon>
    </lineage>
</organism>
<dbReference type="AlphaFoldDB" id="A0A0F9TVS0"/>
<dbReference type="EMBL" id="LAZR01000163">
    <property type="protein sequence ID" value="KKN85125.1"/>
    <property type="molecule type" value="Genomic_DNA"/>
</dbReference>
<sequence length="75" mass="8116">MTNDSSNNNDQLARVNNRLRNMGAAIDSNAISGYAVESEEGKAIMAHMLTSIAADDFDPAETRKMITDRLSAAKN</sequence>